<reference evidence="6 7" key="1">
    <citation type="submission" date="2017-03" db="EMBL/GenBank/DDBJ databases">
        <title>Draft genome sequence of Streptomyces scabrisporus NF3, endophyte isolated from Amphipterygium adstringens.</title>
        <authorList>
            <person name="Vazquez M."/>
            <person name="Ceapa C.D."/>
            <person name="Rodriguez Luna D."/>
            <person name="Sanchez Esquivel S."/>
        </authorList>
    </citation>
    <scope>NUCLEOTIDE SEQUENCE [LARGE SCALE GENOMIC DNA]</scope>
    <source>
        <strain evidence="6 7">NF3</strain>
    </source>
</reference>
<dbReference type="SUPFAM" id="SSF46785">
    <property type="entry name" value="Winged helix' DNA-binding domain"/>
    <property type="match status" value="1"/>
</dbReference>
<keyword evidence="2" id="KW-0238">DNA-binding</keyword>
<protein>
    <recommendedName>
        <fullName evidence="8">IclR family transcriptional regulator</fullName>
    </recommendedName>
</protein>
<dbReference type="STRING" id="159449.B4N89_33900"/>
<evidence type="ECO:0000313" key="6">
    <source>
        <dbReference type="EMBL" id="OPC79090.1"/>
    </source>
</evidence>
<dbReference type="GO" id="GO:0045892">
    <property type="term" value="P:negative regulation of DNA-templated transcription"/>
    <property type="evidence" value="ECO:0007669"/>
    <property type="project" value="TreeGrafter"/>
</dbReference>
<name>A0A1T3NQU9_9ACTN</name>
<dbReference type="EMBL" id="MWQN01000002">
    <property type="protein sequence ID" value="OPC79090.1"/>
    <property type="molecule type" value="Genomic_DNA"/>
</dbReference>
<evidence type="ECO:0000259" key="4">
    <source>
        <dbReference type="PROSITE" id="PS51077"/>
    </source>
</evidence>
<dbReference type="InterPro" id="IPR050707">
    <property type="entry name" value="HTH_MetabolicPath_Reg"/>
</dbReference>
<evidence type="ECO:0000259" key="5">
    <source>
        <dbReference type="PROSITE" id="PS51078"/>
    </source>
</evidence>
<dbReference type="Pfam" id="PF09339">
    <property type="entry name" value="HTH_IclR"/>
    <property type="match status" value="1"/>
</dbReference>
<proteinExistence type="predicted"/>
<dbReference type="SUPFAM" id="SSF55781">
    <property type="entry name" value="GAF domain-like"/>
    <property type="match status" value="1"/>
</dbReference>
<dbReference type="InterPro" id="IPR005471">
    <property type="entry name" value="Tscrpt_reg_IclR_N"/>
</dbReference>
<dbReference type="Gene3D" id="3.30.450.40">
    <property type="match status" value="1"/>
</dbReference>
<feature type="domain" description="IclR-ED" evidence="5">
    <location>
        <begin position="96"/>
        <end position="281"/>
    </location>
</feature>
<dbReference type="PROSITE" id="PS51078">
    <property type="entry name" value="ICLR_ED"/>
    <property type="match status" value="1"/>
</dbReference>
<dbReference type="InterPro" id="IPR029016">
    <property type="entry name" value="GAF-like_dom_sf"/>
</dbReference>
<feature type="domain" description="HTH iclR-type" evidence="4">
    <location>
        <begin position="33"/>
        <end position="95"/>
    </location>
</feature>
<dbReference type="InterPro" id="IPR036388">
    <property type="entry name" value="WH-like_DNA-bd_sf"/>
</dbReference>
<evidence type="ECO:0008006" key="8">
    <source>
        <dbReference type="Google" id="ProtNLM"/>
    </source>
</evidence>
<dbReference type="Gene3D" id="1.10.10.10">
    <property type="entry name" value="Winged helix-like DNA-binding domain superfamily/Winged helix DNA-binding domain"/>
    <property type="match status" value="1"/>
</dbReference>
<dbReference type="GO" id="GO:0003700">
    <property type="term" value="F:DNA-binding transcription factor activity"/>
    <property type="evidence" value="ECO:0007669"/>
    <property type="project" value="TreeGrafter"/>
</dbReference>
<evidence type="ECO:0000256" key="2">
    <source>
        <dbReference type="ARBA" id="ARBA00023125"/>
    </source>
</evidence>
<dbReference type="InterPro" id="IPR036390">
    <property type="entry name" value="WH_DNA-bd_sf"/>
</dbReference>
<gene>
    <name evidence="6" type="ORF">B4N89_33900</name>
</gene>
<evidence type="ECO:0000256" key="1">
    <source>
        <dbReference type="ARBA" id="ARBA00023015"/>
    </source>
</evidence>
<dbReference type="Proteomes" id="UP000190037">
    <property type="component" value="Unassembled WGS sequence"/>
</dbReference>
<organism evidence="6 7">
    <name type="scientific">Embleya scabrispora</name>
    <dbReference type="NCBI Taxonomy" id="159449"/>
    <lineage>
        <taxon>Bacteria</taxon>
        <taxon>Bacillati</taxon>
        <taxon>Actinomycetota</taxon>
        <taxon>Actinomycetes</taxon>
        <taxon>Kitasatosporales</taxon>
        <taxon>Streptomycetaceae</taxon>
        <taxon>Embleya</taxon>
    </lineage>
</organism>
<dbReference type="AlphaFoldDB" id="A0A1T3NQU9"/>
<keyword evidence="1" id="KW-0805">Transcription regulation</keyword>
<keyword evidence="7" id="KW-1185">Reference proteome</keyword>
<dbReference type="PANTHER" id="PTHR30136:SF24">
    <property type="entry name" value="HTH-TYPE TRANSCRIPTIONAL REPRESSOR ALLR"/>
    <property type="match status" value="1"/>
</dbReference>
<dbReference type="PANTHER" id="PTHR30136">
    <property type="entry name" value="HELIX-TURN-HELIX TRANSCRIPTIONAL REGULATOR, ICLR FAMILY"/>
    <property type="match status" value="1"/>
</dbReference>
<dbReference type="SMART" id="SM00346">
    <property type="entry name" value="HTH_ICLR"/>
    <property type="match status" value="1"/>
</dbReference>
<comment type="caution">
    <text evidence="6">The sequence shown here is derived from an EMBL/GenBank/DDBJ whole genome shotgun (WGS) entry which is preliminary data.</text>
</comment>
<evidence type="ECO:0000313" key="7">
    <source>
        <dbReference type="Proteomes" id="UP000190037"/>
    </source>
</evidence>
<dbReference type="GO" id="GO:0003677">
    <property type="term" value="F:DNA binding"/>
    <property type="evidence" value="ECO:0007669"/>
    <property type="project" value="UniProtKB-KW"/>
</dbReference>
<sequence>MRGTVYHSIRRNAIPLMPRSLGGPLTGNSDSPVISVDRALRILMRMGEMPRGIALEELASDLDIPKSTLHRLLGALKHRGFAAQPEVNGPYFIGSQLLATAFRFHDDIDLRSMVHPLLADLRRVTDETVHVAILDAGEVVYLDKVEASGAIKLSSVIGGRNPAHSTGVGKALLAWTYPTDEALRAWATPRLPLRPATRHTLTSVPKLAAELDEVRRRGWATDLEENELGLRCVAVPLFLGRSAPAAAISVTGLKSRMTSARMTELAEALRSRVAEWAGSAT</sequence>
<dbReference type="Pfam" id="PF01614">
    <property type="entry name" value="IclR_C"/>
    <property type="match status" value="1"/>
</dbReference>
<dbReference type="InterPro" id="IPR014757">
    <property type="entry name" value="Tscrpt_reg_IclR_C"/>
</dbReference>
<accession>A0A1T3NQU9</accession>
<keyword evidence="3" id="KW-0804">Transcription</keyword>
<evidence type="ECO:0000256" key="3">
    <source>
        <dbReference type="ARBA" id="ARBA00023163"/>
    </source>
</evidence>
<dbReference type="PROSITE" id="PS51077">
    <property type="entry name" value="HTH_ICLR"/>
    <property type="match status" value="1"/>
</dbReference>